<dbReference type="RefSeq" id="WP_203873083.1">
    <property type="nucleotide sequence ID" value="NZ_BOOK01000004.1"/>
</dbReference>
<accession>A0A8J3SZZ2</accession>
<proteinExistence type="predicted"/>
<dbReference type="InterPro" id="IPR037523">
    <property type="entry name" value="VOC_core"/>
</dbReference>
<dbReference type="EMBL" id="BOOK01000004">
    <property type="protein sequence ID" value="GIH98593.1"/>
    <property type="molecule type" value="Genomic_DNA"/>
</dbReference>
<dbReference type="Proteomes" id="UP000634476">
    <property type="component" value="Unassembled WGS sequence"/>
</dbReference>
<dbReference type="InterPro" id="IPR052164">
    <property type="entry name" value="Anthracycline_SecMetBiosynth"/>
</dbReference>
<protein>
    <submittedName>
        <fullName evidence="2">Glyoxalase</fullName>
    </submittedName>
</protein>
<dbReference type="Gene3D" id="3.10.180.10">
    <property type="entry name" value="2,3-Dihydroxybiphenyl 1,2-Dioxygenase, domain 1"/>
    <property type="match status" value="2"/>
</dbReference>
<dbReference type="Pfam" id="PF00903">
    <property type="entry name" value="Glyoxalase"/>
    <property type="match status" value="1"/>
</dbReference>
<dbReference type="SUPFAM" id="SSF54593">
    <property type="entry name" value="Glyoxalase/Bleomycin resistance protein/Dihydroxybiphenyl dioxygenase"/>
    <property type="match status" value="2"/>
</dbReference>
<dbReference type="InterPro" id="IPR004360">
    <property type="entry name" value="Glyas_Fos-R_dOase_dom"/>
</dbReference>
<evidence type="ECO:0000313" key="2">
    <source>
        <dbReference type="EMBL" id="GIH98593.1"/>
    </source>
</evidence>
<feature type="domain" description="VOC" evidence="1">
    <location>
        <begin position="11"/>
        <end position="124"/>
    </location>
</feature>
<dbReference type="PROSITE" id="PS51819">
    <property type="entry name" value="VOC"/>
    <property type="match status" value="1"/>
</dbReference>
<dbReference type="CDD" id="cd07247">
    <property type="entry name" value="SgaA_N_like"/>
    <property type="match status" value="2"/>
</dbReference>
<evidence type="ECO:0000259" key="1">
    <source>
        <dbReference type="PROSITE" id="PS51819"/>
    </source>
</evidence>
<comment type="caution">
    <text evidence="2">The sequence shown here is derived from an EMBL/GenBank/DDBJ whole genome shotgun (WGS) entry which is preliminary data.</text>
</comment>
<sequence>MTERTGYPDGTPCWVELTTPDTAAASAFYGDLFGWSCEDLSEQTGRYTMCSVDGRPVAALTLQTGPSAQPGWNVYLATSDIEVTAAKVEVNGGKLLAPPTAEPGFGHYAVAADPAGASFGLWQADPFIGSQLHSEPGAMCWHEINTVDGRAVDAFYRALFGYEQEQIGDGAGFDYTVWQLDGEQVCGRLKMTEEWAGVAPHWMTYFAVADCDTAASRVPGLGGELAHGPFDSAYGRMAVVGDPFRAPFTLCRLPDEQRG</sequence>
<organism evidence="2 3">
    <name type="scientific">Planobispora takensis</name>
    <dbReference type="NCBI Taxonomy" id="1367882"/>
    <lineage>
        <taxon>Bacteria</taxon>
        <taxon>Bacillati</taxon>
        <taxon>Actinomycetota</taxon>
        <taxon>Actinomycetes</taxon>
        <taxon>Streptosporangiales</taxon>
        <taxon>Streptosporangiaceae</taxon>
        <taxon>Planobispora</taxon>
    </lineage>
</organism>
<dbReference type="InterPro" id="IPR029068">
    <property type="entry name" value="Glyas_Bleomycin-R_OHBP_Dase"/>
</dbReference>
<keyword evidence="3" id="KW-1185">Reference proteome</keyword>
<name>A0A8J3SZZ2_9ACTN</name>
<gene>
    <name evidence="2" type="ORF">Pta02_06020</name>
</gene>
<dbReference type="PANTHER" id="PTHR33993:SF14">
    <property type="entry name" value="GB|AAF24581.1"/>
    <property type="match status" value="1"/>
</dbReference>
<dbReference type="PANTHER" id="PTHR33993">
    <property type="entry name" value="GLYOXALASE-RELATED"/>
    <property type="match status" value="1"/>
</dbReference>
<evidence type="ECO:0000313" key="3">
    <source>
        <dbReference type="Proteomes" id="UP000634476"/>
    </source>
</evidence>
<dbReference type="AlphaFoldDB" id="A0A8J3SZZ2"/>
<reference evidence="2" key="1">
    <citation type="submission" date="2021-01" db="EMBL/GenBank/DDBJ databases">
        <title>Whole genome shotgun sequence of Planobispora takensis NBRC 109077.</title>
        <authorList>
            <person name="Komaki H."/>
            <person name="Tamura T."/>
        </authorList>
    </citation>
    <scope>NUCLEOTIDE SEQUENCE</scope>
    <source>
        <strain evidence="2">NBRC 109077</strain>
    </source>
</reference>